<comment type="similarity">
    <text evidence="1">Belongs to the LysR transcriptional regulatory family.</text>
</comment>
<accession>A0A6L6PEV8</accession>
<sequence>MSTPPHTDPQTAASVRFVRSHLKMRHLILLVELGRHASIVTAAKAARLTQPAASRLISDLEHVLGVQLFERRARGVEPTWSGKMLIRRAGVALAEMDAAHLELSLLLSGMGGKVAIGSVLTPAADILARAIKLFKSRTVNANVVVDFSTSKSMVERLLDGQLDLVLGRILDTASVPLLNFEPITDEVHHIIVRPGHPLAGRSGLQLEELAQQSWIVPPTGSILRDRLTALFLSEGLNPPLETVETLSTSLAVSLLATTDMVVALPRELVQQQLDSGQLVALPFDLGLSMDVYGVITRQGHVLSPSAEAMLMALRETVAATPSLRRRRPAV</sequence>
<dbReference type="PRINTS" id="PR00039">
    <property type="entry name" value="HTHLYSR"/>
</dbReference>
<dbReference type="GO" id="GO:0003700">
    <property type="term" value="F:DNA-binding transcription factor activity"/>
    <property type="evidence" value="ECO:0007669"/>
    <property type="project" value="InterPro"/>
</dbReference>
<dbReference type="SUPFAM" id="SSF53850">
    <property type="entry name" value="Periplasmic binding protein-like II"/>
    <property type="match status" value="1"/>
</dbReference>
<reference evidence="6 7" key="1">
    <citation type="submission" date="2019-11" db="EMBL/GenBank/DDBJ databases">
        <title>Type strains purchased from KCTC, JCM and DSMZ.</title>
        <authorList>
            <person name="Lu H."/>
        </authorList>
    </citation>
    <scope>NUCLEOTIDE SEQUENCE [LARGE SCALE GENOMIC DNA]</scope>
    <source>
        <strain evidence="6 7">KCTC 22382</strain>
    </source>
</reference>
<dbReference type="GO" id="GO:0005829">
    <property type="term" value="C:cytosol"/>
    <property type="evidence" value="ECO:0007669"/>
    <property type="project" value="TreeGrafter"/>
</dbReference>
<dbReference type="GO" id="GO:0003677">
    <property type="term" value="F:DNA binding"/>
    <property type="evidence" value="ECO:0007669"/>
    <property type="project" value="UniProtKB-KW"/>
</dbReference>
<dbReference type="InterPro" id="IPR036388">
    <property type="entry name" value="WH-like_DNA-bd_sf"/>
</dbReference>
<dbReference type="Proteomes" id="UP000475582">
    <property type="component" value="Unassembled WGS sequence"/>
</dbReference>
<evidence type="ECO:0000259" key="5">
    <source>
        <dbReference type="PROSITE" id="PS50931"/>
    </source>
</evidence>
<evidence type="ECO:0000256" key="4">
    <source>
        <dbReference type="ARBA" id="ARBA00023163"/>
    </source>
</evidence>
<dbReference type="InterPro" id="IPR005119">
    <property type="entry name" value="LysR_subst-bd"/>
</dbReference>
<dbReference type="InterPro" id="IPR000847">
    <property type="entry name" value="LysR_HTH_N"/>
</dbReference>
<dbReference type="PANTHER" id="PTHR30419">
    <property type="entry name" value="HTH-TYPE TRANSCRIPTIONAL REGULATOR YBHD"/>
    <property type="match status" value="1"/>
</dbReference>
<keyword evidence="2" id="KW-0805">Transcription regulation</keyword>
<gene>
    <name evidence="6" type="ORF">GM676_08230</name>
</gene>
<evidence type="ECO:0000256" key="1">
    <source>
        <dbReference type="ARBA" id="ARBA00009437"/>
    </source>
</evidence>
<name>A0A6L6PEV8_9BURK</name>
<proteinExistence type="inferred from homology"/>
<dbReference type="AlphaFoldDB" id="A0A6L6PEV8"/>
<keyword evidence="4" id="KW-0804">Transcription</keyword>
<evidence type="ECO:0000313" key="6">
    <source>
        <dbReference type="EMBL" id="MTV37570.1"/>
    </source>
</evidence>
<evidence type="ECO:0000313" key="7">
    <source>
        <dbReference type="Proteomes" id="UP000475582"/>
    </source>
</evidence>
<evidence type="ECO:0000256" key="2">
    <source>
        <dbReference type="ARBA" id="ARBA00023015"/>
    </source>
</evidence>
<dbReference type="PROSITE" id="PS50931">
    <property type="entry name" value="HTH_LYSR"/>
    <property type="match status" value="1"/>
</dbReference>
<dbReference type="Gene3D" id="1.10.10.10">
    <property type="entry name" value="Winged helix-like DNA-binding domain superfamily/Winged helix DNA-binding domain"/>
    <property type="match status" value="1"/>
</dbReference>
<dbReference type="InterPro" id="IPR036390">
    <property type="entry name" value="WH_DNA-bd_sf"/>
</dbReference>
<protein>
    <submittedName>
        <fullName evidence="6">LysR family transcriptional regulator</fullName>
    </submittedName>
</protein>
<keyword evidence="7" id="KW-1185">Reference proteome</keyword>
<keyword evidence="3" id="KW-0238">DNA-binding</keyword>
<dbReference type="Pfam" id="PF00126">
    <property type="entry name" value="HTH_1"/>
    <property type="match status" value="1"/>
</dbReference>
<dbReference type="SUPFAM" id="SSF46785">
    <property type="entry name" value="Winged helix' DNA-binding domain"/>
    <property type="match status" value="1"/>
</dbReference>
<dbReference type="OrthoDB" id="9814165at2"/>
<dbReference type="PANTHER" id="PTHR30419:SF8">
    <property type="entry name" value="NITROGEN ASSIMILATION TRANSCRIPTIONAL ACTIVATOR-RELATED"/>
    <property type="match status" value="1"/>
</dbReference>
<dbReference type="Gene3D" id="3.40.190.10">
    <property type="entry name" value="Periplasmic binding protein-like II"/>
    <property type="match status" value="2"/>
</dbReference>
<feature type="domain" description="HTH lysR-type" evidence="5">
    <location>
        <begin position="22"/>
        <end position="79"/>
    </location>
</feature>
<comment type="caution">
    <text evidence="6">The sequence shown here is derived from an EMBL/GenBank/DDBJ whole genome shotgun (WGS) entry which is preliminary data.</text>
</comment>
<organism evidence="6 7">
    <name type="scientific">Duganella radicis</name>
    <dbReference type="NCBI Taxonomy" id="551988"/>
    <lineage>
        <taxon>Bacteria</taxon>
        <taxon>Pseudomonadati</taxon>
        <taxon>Pseudomonadota</taxon>
        <taxon>Betaproteobacteria</taxon>
        <taxon>Burkholderiales</taxon>
        <taxon>Oxalobacteraceae</taxon>
        <taxon>Telluria group</taxon>
        <taxon>Duganella</taxon>
    </lineage>
</organism>
<dbReference type="Pfam" id="PF03466">
    <property type="entry name" value="LysR_substrate"/>
    <property type="match status" value="1"/>
</dbReference>
<dbReference type="EMBL" id="WNKY01000006">
    <property type="protein sequence ID" value="MTV37570.1"/>
    <property type="molecule type" value="Genomic_DNA"/>
</dbReference>
<dbReference type="RefSeq" id="WP_155463045.1">
    <property type="nucleotide sequence ID" value="NZ_WNKY01000006.1"/>
</dbReference>
<dbReference type="InterPro" id="IPR050950">
    <property type="entry name" value="HTH-type_LysR_regulators"/>
</dbReference>
<evidence type="ECO:0000256" key="3">
    <source>
        <dbReference type="ARBA" id="ARBA00023125"/>
    </source>
</evidence>